<dbReference type="KEGG" id="adin:H7849_23515"/>
<proteinExistence type="predicted"/>
<dbReference type="RefSeq" id="WP_186742907.1">
    <property type="nucleotide sequence ID" value="NZ_CP060394.1"/>
</dbReference>
<keyword evidence="2" id="KW-1185">Reference proteome</keyword>
<protein>
    <submittedName>
        <fullName evidence="1">Uncharacterized protein</fullName>
    </submittedName>
</protein>
<dbReference type="EMBL" id="CP060394">
    <property type="protein sequence ID" value="QNI31950.1"/>
    <property type="molecule type" value="Genomic_DNA"/>
</dbReference>
<dbReference type="AlphaFoldDB" id="A0A7G8BHD0"/>
<name>A0A7G8BHD0_9BACT</name>
<accession>A0A7G8BHD0</accession>
<evidence type="ECO:0000313" key="1">
    <source>
        <dbReference type="EMBL" id="QNI31950.1"/>
    </source>
</evidence>
<evidence type="ECO:0000313" key="2">
    <source>
        <dbReference type="Proteomes" id="UP000515312"/>
    </source>
</evidence>
<reference evidence="1 2" key="1">
    <citation type="submission" date="2020-08" db="EMBL/GenBank/DDBJ databases">
        <title>Edaphobacter telluris sp. nov. and Acidobacterium dinghuensis sp. nov., two acidobacteria isolated from forest soil.</title>
        <authorList>
            <person name="Fu J."/>
            <person name="Qiu L."/>
        </authorList>
    </citation>
    <scope>NUCLEOTIDE SEQUENCE [LARGE SCALE GENOMIC DNA]</scope>
    <source>
        <strain evidence="1">4Y35</strain>
    </source>
</reference>
<dbReference type="Proteomes" id="UP000515312">
    <property type="component" value="Chromosome"/>
</dbReference>
<sequence>MSIEQDKGTRWTPRQILLRELNDCNVVAELFAWPLSVAEHECQRAFNHGLIGNLISRLGIDGEVFTSGRGPLLRVRKKLFALLRVNSL</sequence>
<gene>
    <name evidence="1" type="ORF">H7849_23515</name>
</gene>
<organism evidence="1 2">
    <name type="scientific">Alloacidobacterium dinghuense</name>
    <dbReference type="NCBI Taxonomy" id="2763107"/>
    <lineage>
        <taxon>Bacteria</taxon>
        <taxon>Pseudomonadati</taxon>
        <taxon>Acidobacteriota</taxon>
        <taxon>Terriglobia</taxon>
        <taxon>Terriglobales</taxon>
        <taxon>Acidobacteriaceae</taxon>
        <taxon>Alloacidobacterium</taxon>
    </lineage>
</organism>